<keyword evidence="2" id="KW-1185">Reference proteome</keyword>
<reference evidence="1" key="1">
    <citation type="submission" date="2020-05" db="EMBL/GenBank/DDBJ databases">
        <title>Large-scale comparative analyses of tick genomes elucidate their genetic diversity and vector capacities.</title>
        <authorList>
            <person name="Jia N."/>
            <person name="Wang J."/>
            <person name="Shi W."/>
            <person name="Du L."/>
            <person name="Sun Y."/>
            <person name="Zhan W."/>
            <person name="Jiang J."/>
            <person name="Wang Q."/>
            <person name="Zhang B."/>
            <person name="Ji P."/>
            <person name="Sakyi L.B."/>
            <person name="Cui X."/>
            <person name="Yuan T."/>
            <person name="Jiang B."/>
            <person name="Yang W."/>
            <person name="Lam T.T.-Y."/>
            <person name="Chang Q."/>
            <person name="Ding S."/>
            <person name="Wang X."/>
            <person name="Zhu J."/>
            <person name="Ruan X."/>
            <person name="Zhao L."/>
            <person name="Wei J."/>
            <person name="Que T."/>
            <person name="Du C."/>
            <person name="Cheng J."/>
            <person name="Dai P."/>
            <person name="Han X."/>
            <person name="Huang E."/>
            <person name="Gao Y."/>
            <person name="Liu J."/>
            <person name="Shao H."/>
            <person name="Ye R."/>
            <person name="Li L."/>
            <person name="Wei W."/>
            <person name="Wang X."/>
            <person name="Wang C."/>
            <person name="Yang T."/>
            <person name="Huo Q."/>
            <person name="Li W."/>
            <person name="Guo W."/>
            <person name="Chen H."/>
            <person name="Zhou L."/>
            <person name="Ni X."/>
            <person name="Tian J."/>
            <person name="Zhou Y."/>
            <person name="Sheng Y."/>
            <person name="Liu T."/>
            <person name="Pan Y."/>
            <person name="Xia L."/>
            <person name="Li J."/>
            <person name="Zhao F."/>
            <person name="Cao W."/>
        </authorList>
    </citation>
    <scope>NUCLEOTIDE SEQUENCE</scope>
    <source>
        <strain evidence="1">Dsil-2018</strain>
    </source>
</reference>
<dbReference type="Proteomes" id="UP000821865">
    <property type="component" value="Chromosome 5"/>
</dbReference>
<dbReference type="EMBL" id="CM023474">
    <property type="protein sequence ID" value="KAH7949322.1"/>
    <property type="molecule type" value="Genomic_DNA"/>
</dbReference>
<proteinExistence type="predicted"/>
<evidence type="ECO:0000313" key="2">
    <source>
        <dbReference type="Proteomes" id="UP000821865"/>
    </source>
</evidence>
<organism evidence="1 2">
    <name type="scientific">Dermacentor silvarum</name>
    <name type="common">Tick</name>
    <dbReference type="NCBI Taxonomy" id="543639"/>
    <lineage>
        <taxon>Eukaryota</taxon>
        <taxon>Metazoa</taxon>
        <taxon>Ecdysozoa</taxon>
        <taxon>Arthropoda</taxon>
        <taxon>Chelicerata</taxon>
        <taxon>Arachnida</taxon>
        <taxon>Acari</taxon>
        <taxon>Parasitiformes</taxon>
        <taxon>Ixodida</taxon>
        <taxon>Ixodoidea</taxon>
        <taxon>Ixodidae</taxon>
        <taxon>Rhipicephalinae</taxon>
        <taxon>Dermacentor</taxon>
    </lineage>
</organism>
<sequence>MVCYITSGAEILEVRLSKSAMEQLRVKRSFVGSAITKAISTIHALLSDGATPGRVLHQPLELVLAKQVDDHLDHLLAMAPIRSSADLDKFRNLYDEITFRTSALEGLGVSPGEYPGVLRRVIMKALPPDLGILYRQWLKEASTLNHNSDCRRQRLQRLQKMYYLQKQVKHLMTFLPIQVEARQEGALNQASSSANQRHHPREFRPLELTRPLKGLCQLK</sequence>
<comment type="caution">
    <text evidence="1">The sequence shown here is derived from an EMBL/GenBank/DDBJ whole genome shotgun (WGS) entry which is preliminary data.</text>
</comment>
<name>A0ACB8CQN5_DERSI</name>
<accession>A0ACB8CQN5</accession>
<protein>
    <submittedName>
        <fullName evidence="1">Uncharacterized protein</fullName>
    </submittedName>
</protein>
<gene>
    <name evidence="1" type="ORF">HPB49_007715</name>
</gene>
<evidence type="ECO:0000313" key="1">
    <source>
        <dbReference type="EMBL" id="KAH7949322.1"/>
    </source>
</evidence>